<dbReference type="SUPFAM" id="SSF82919">
    <property type="entry name" value="Zn-finger domain of Sec23/24"/>
    <property type="match status" value="1"/>
</dbReference>
<dbReference type="PANTHER" id="PTHR13803:SF36">
    <property type="entry name" value="TYPE A VON WILLEBRAND FACTOR DOMAIN-CONTAINING PROTEIN"/>
    <property type="match status" value="1"/>
</dbReference>
<dbReference type="InterPro" id="IPR036174">
    <property type="entry name" value="Znf_Sec23_Sec24_sf"/>
</dbReference>
<dbReference type="Gene3D" id="3.40.50.410">
    <property type="entry name" value="von Willebrand factor, type A domain"/>
    <property type="match status" value="1"/>
</dbReference>
<feature type="domain" description="Sec23/Sec24 beta-sandwich" evidence="4">
    <location>
        <begin position="429"/>
        <end position="509"/>
    </location>
</feature>
<organism evidence="5 6">
    <name type="scientific">Hamiltosporidium tvaerminnensis</name>
    <dbReference type="NCBI Taxonomy" id="1176355"/>
    <lineage>
        <taxon>Eukaryota</taxon>
        <taxon>Fungi</taxon>
        <taxon>Fungi incertae sedis</taxon>
        <taxon>Microsporidia</taxon>
        <taxon>Dubosqiidae</taxon>
        <taxon>Hamiltosporidium</taxon>
    </lineage>
</organism>
<dbReference type="Gene3D" id="2.60.40.1670">
    <property type="entry name" value="beta-sandwich domain of Sec23/24"/>
    <property type="match status" value="1"/>
</dbReference>
<dbReference type="Gene3D" id="2.30.30.380">
    <property type="entry name" value="Zn-finger domain of Sec23/24"/>
    <property type="match status" value="1"/>
</dbReference>
<dbReference type="GO" id="GO:0030127">
    <property type="term" value="C:COPII vesicle coat"/>
    <property type="evidence" value="ECO:0007669"/>
    <property type="project" value="InterPro"/>
</dbReference>
<dbReference type="InterPro" id="IPR006900">
    <property type="entry name" value="Sec23/24_helical_dom"/>
</dbReference>
<dbReference type="Gene3D" id="1.20.120.730">
    <property type="entry name" value="Sec23/Sec24 helical domain"/>
    <property type="match status" value="1"/>
</dbReference>
<dbReference type="InterPro" id="IPR036175">
    <property type="entry name" value="Sec23/24_helical_dom_sf"/>
</dbReference>
<dbReference type="VEuPathDB" id="MicrosporidiaDB:CWI37_0498p0020"/>
<dbReference type="InterPro" id="IPR012990">
    <property type="entry name" value="Beta-sandwich_Sec23_24"/>
</dbReference>
<dbReference type="GO" id="GO:0000149">
    <property type="term" value="F:SNARE binding"/>
    <property type="evidence" value="ECO:0007669"/>
    <property type="project" value="TreeGrafter"/>
</dbReference>
<proteinExistence type="predicted"/>
<dbReference type="Pfam" id="PF04815">
    <property type="entry name" value="Sec23_helical"/>
    <property type="match status" value="1"/>
</dbReference>
<feature type="domain" description="Zinc finger Sec23/Sec24-type" evidence="2">
    <location>
        <begin position="138"/>
        <end position="171"/>
    </location>
</feature>
<dbReference type="PANTHER" id="PTHR13803">
    <property type="entry name" value="SEC24-RELATED PROTEIN"/>
    <property type="match status" value="1"/>
</dbReference>
<dbReference type="GO" id="GO:0090110">
    <property type="term" value="P:COPII-coated vesicle cargo loading"/>
    <property type="evidence" value="ECO:0007669"/>
    <property type="project" value="TreeGrafter"/>
</dbReference>
<evidence type="ECO:0000259" key="2">
    <source>
        <dbReference type="Pfam" id="PF04810"/>
    </source>
</evidence>
<dbReference type="SUPFAM" id="SSF82754">
    <property type="entry name" value="C-terminal, gelsolin-like domain of Sec23/24"/>
    <property type="match status" value="1"/>
</dbReference>
<dbReference type="InterPro" id="IPR036180">
    <property type="entry name" value="Gelsolin-like_dom_sf"/>
</dbReference>
<dbReference type="InterPro" id="IPR006895">
    <property type="entry name" value="Znf_Sec23_Sec24"/>
</dbReference>
<gene>
    <name evidence="5" type="ORF">CWI37_0498p0020</name>
</gene>
<reference evidence="5 6" key="1">
    <citation type="submission" date="2017-12" db="EMBL/GenBank/DDBJ databases">
        <authorList>
            <person name="Pombert J.-F."/>
            <person name="Haag K.L."/>
            <person name="Ebert D."/>
        </authorList>
    </citation>
    <scope>NUCLEOTIDE SEQUENCE [LARGE SCALE GENOMIC DNA]</scope>
    <source>
        <strain evidence="5">FI-OER-3-3</strain>
    </source>
</reference>
<dbReference type="AlphaFoldDB" id="A0A4Q9L4G7"/>
<evidence type="ECO:0000313" key="6">
    <source>
        <dbReference type="Proteomes" id="UP000292362"/>
    </source>
</evidence>
<accession>A0A4Q9L4G7</accession>
<dbReference type="GO" id="GO:0070971">
    <property type="term" value="C:endoplasmic reticulum exit site"/>
    <property type="evidence" value="ECO:0007669"/>
    <property type="project" value="TreeGrafter"/>
</dbReference>
<evidence type="ECO:0000313" key="5">
    <source>
        <dbReference type="EMBL" id="TBU02364.1"/>
    </source>
</evidence>
<dbReference type="InterPro" id="IPR036465">
    <property type="entry name" value="vWFA_dom_sf"/>
</dbReference>
<name>A0A4Q9L4G7_9MICR</name>
<comment type="caution">
    <text evidence="5">The sequence shown here is derived from an EMBL/GenBank/DDBJ whole genome shotgun (WGS) entry which is preliminary data.</text>
</comment>
<feature type="region of interest" description="Disordered" evidence="1">
    <location>
        <begin position="28"/>
        <end position="56"/>
    </location>
</feature>
<dbReference type="InterPro" id="IPR050550">
    <property type="entry name" value="SEC23_SEC24_subfamily"/>
</dbReference>
<sequence>MNSPIKMHKRNNIIRDGKSQVVKDFPKGYATSQQTKTEKIQNELPKPEVNAPSLPSEVEKDQKIFFSFDTSSYPPPLSTTDFFVTETKNTDPNLLRSSFYVIPAEPSIFQSINLPLTTVLQPFNSKALINEIENIKSVRCMECLAYVNIFTKIDDLGKYFKCNICNASVELKGIITKEDPILRFSTLDYLKKEEEIIYKPNFVDSEYFNYKFYKRPIFIFCIELTSSSITTGLFDSSLDSLESVLLNRDFSILYESIAIFIFGREIKNFCFENEEVAEYVITDDINTPFVSTSLLISLDSEFYDLKITKLFEVLRNLKSKDSISCLKNMLNVSCMLSCMTPGAITLIYMTHLGQIGDFSYLSNNITEMTSKFLNSSNSLFISSLEKTTDNPLIRLCFNCNGNYNFYKNLFELRKLLVKDVNEICLKQRGFNISIETRTSDSIRKSSVYANTSSETTLSVFISQMSDSDTVAFSFYIDESVKENTILYLQITVNFIDNFGIKKVRVFNHSFISSYKIATLYNNLCFDTIFCSFVKFLMNDTENLKKNLENIKNMLIKSLQFYRTSCSSQATSTQLVLPESIKLLPVLFQSLEKHKFIANEISYSDFRKIINFSVQKNLRFFYPRLFSLTDYFVEENLKKVNCLRLSSQNINSNEIYILENSLKIYIYVGRQVEKELIISLKIENLEDLNFYNFCTENEENENISEEAFVLKNMIKEIKECYDKEMEVVVIKQGNGQIETEFLENMVEDKLNNVGCYGDYLCDLHFKIQKW</sequence>
<dbReference type="GO" id="GO:0006886">
    <property type="term" value="P:intracellular protein transport"/>
    <property type="evidence" value="ECO:0007669"/>
    <property type="project" value="InterPro"/>
</dbReference>
<dbReference type="Pfam" id="PF04810">
    <property type="entry name" value="zf-Sec23_Sec24"/>
    <property type="match status" value="1"/>
</dbReference>
<dbReference type="SUPFAM" id="SSF81811">
    <property type="entry name" value="Helical domain of Sec23/24"/>
    <property type="match status" value="1"/>
</dbReference>
<dbReference type="GO" id="GO:0008270">
    <property type="term" value="F:zinc ion binding"/>
    <property type="evidence" value="ECO:0007669"/>
    <property type="project" value="InterPro"/>
</dbReference>
<dbReference type="Proteomes" id="UP000292362">
    <property type="component" value="Unassembled WGS sequence"/>
</dbReference>
<dbReference type="Pfam" id="PF08033">
    <property type="entry name" value="Sec23_BS"/>
    <property type="match status" value="1"/>
</dbReference>
<dbReference type="SUPFAM" id="SSF81995">
    <property type="entry name" value="beta-sandwich domain of Sec23/24"/>
    <property type="match status" value="1"/>
</dbReference>
<protein>
    <submittedName>
        <fullName evidence="5">Sec23 domain-containing protein</fullName>
    </submittedName>
</protein>
<evidence type="ECO:0000259" key="4">
    <source>
        <dbReference type="Pfam" id="PF08033"/>
    </source>
</evidence>
<feature type="domain" description="Sec23/Sec24 helical" evidence="3">
    <location>
        <begin position="526"/>
        <end position="604"/>
    </location>
</feature>
<evidence type="ECO:0000256" key="1">
    <source>
        <dbReference type="SAM" id="MobiDB-lite"/>
    </source>
</evidence>
<evidence type="ECO:0000259" key="3">
    <source>
        <dbReference type="Pfam" id="PF04815"/>
    </source>
</evidence>
<dbReference type="EMBL" id="PITJ01000498">
    <property type="protein sequence ID" value="TBU02364.1"/>
    <property type="molecule type" value="Genomic_DNA"/>
</dbReference>